<dbReference type="Gene3D" id="2.40.10.190">
    <property type="entry name" value="translation elongation factor selb, chain A, domain 4"/>
    <property type="match status" value="1"/>
</dbReference>
<gene>
    <name evidence="11" type="ORF">PAL_GLEAN10003467</name>
</gene>
<comment type="similarity">
    <text evidence="2">Belongs to the eukaryotic ribosomal protein eL33 family.</text>
</comment>
<protein>
    <recommendedName>
        <fullName evidence="7">Large ribosomal subunit protein eL33</fullName>
    </recommendedName>
    <alternativeName>
        <fullName evidence="8">60S ribosomal protein L35a</fullName>
    </alternativeName>
</protein>
<evidence type="ECO:0000313" key="12">
    <source>
        <dbReference type="Proteomes" id="UP000010552"/>
    </source>
</evidence>
<keyword evidence="4" id="KW-0963">Cytoplasm</keyword>
<dbReference type="InterPro" id="IPR009000">
    <property type="entry name" value="Transl_B-barrel_sf"/>
</dbReference>
<evidence type="ECO:0000256" key="10">
    <source>
        <dbReference type="SAM" id="MobiDB-lite"/>
    </source>
</evidence>
<reference evidence="12" key="1">
    <citation type="journal article" date="2013" name="Science">
        <title>Comparative analysis of bat genomes provides insight into the evolution of flight and immunity.</title>
        <authorList>
            <person name="Zhang G."/>
            <person name="Cowled C."/>
            <person name="Shi Z."/>
            <person name="Huang Z."/>
            <person name="Bishop-Lilly K.A."/>
            <person name="Fang X."/>
            <person name="Wynne J.W."/>
            <person name="Xiong Z."/>
            <person name="Baker M.L."/>
            <person name="Zhao W."/>
            <person name="Tachedjian M."/>
            <person name="Zhu Y."/>
            <person name="Zhou P."/>
            <person name="Jiang X."/>
            <person name="Ng J."/>
            <person name="Yang L."/>
            <person name="Wu L."/>
            <person name="Xiao J."/>
            <person name="Feng Y."/>
            <person name="Chen Y."/>
            <person name="Sun X."/>
            <person name="Zhang Y."/>
            <person name="Marsh G.A."/>
            <person name="Crameri G."/>
            <person name="Broder C.C."/>
            <person name="Frey K.G."/>
            <person name="Wang L.F."/>
            <person name="Wang J."/>
        </authorList>
    </citation>
    <scope>NUCLEOTIDE SEQUENCE [LARGE SCALE GENOMIC DNA]</scope>
</reference>
<dbReference type="STRING" id="9402.L5KC97"/>
<evidence type="ECO:0000256" key="9">
    <source>
        <dbReference type="ARBA" id="ARBA00045649"/>
    </source>
</evidence>
<feature type="compositionally biased region" description="Polar residues" evidence="10">
    <location>
        <begin position="83"/>
        <end position="96"/>
    </location>
</feature>
<dbReference type="GO" id="GO:0006412">
    <property type="term" value="P:translation"/>
    <property type="evidence" value="ECO:0007669"/>
    <property type="project" value="InterPro"/>
</dbReference>
<accession>L5KC97</accession>
<comment type="subcellular location">
    <subcellularLocation>
        <location evidence="1">Cytoplasm</location>
    </subcellularLocation>
</comment>
<dbReference type="InterPro" id="IPR038661">
    <property type="entry name" value="Ribosomal_eL33_sf"/>
</dbReference>
<dbReference type="EMBL" id="KB030860">
    <property type="protein sequence ID" value="ELK08957.1"/>
    <property type="molecule type" value="Genomic_DNA"/>
</dbReference>
<evidence type="ECO:0000256" key="8">
    <source>
        <dbReference type="ARBA" id="ARBA00035530"/>
    </source>
</evidence>
<evidence type="ECO:0000256" key="1">
    <source>
        <dbReference type="ARBA" id="ARBA00004496"/>
    </source>
</evidence>
<evidence type="ECO:0000256" key="2">
    <source>
        <dbReference type="ARBA" id="ARBA00009269"/>
    </source>
</evidence>
<keyword evidence="5 11" id="KW-0689">Ribosomal protein</keyword>
<dbReference type="Pfam" id="PF01247">
    <property type="entry name" value="Ribosomal_L35Ae"/>
    <property type="match status" value="1"/>
</dbReference>
<dbReference type="FunFam" id="2.40.10.190:FF:000005">
    <property type="entry name" value="60S ribosomal protein L35a"/>
    <property type="match status" value="1"/>
</dbReference>
<sequence length="110" mass="12449">MSRRLWSKAIFAGYKRVLRNQREHIAPLKIEGVYARDETEFYLGKRCAHVYKSKNNTVTPGDKLNKTRIVWGKVPKATCLGTQGRLSRYPGTTTEVGQAPGDPSGRKAKW</sequence>
<evidence type="ECO:0000313" key="11">
    <source>
        <dbReference type="EMBL" id="ELK08957.1"/>
    </source>
</evidence>
<evidence type="ECO:0000256" key="6">
    <source>
        <dbReference type="ARBA" id="ARBA00023274"/>
    </source>
</evidence>
<dbReference type="GO" id="GO:0022625">
    <property type="term" value="C:cytosolic large ribosomal subunit"/>
    <property type="evidence" value="ECO:0007669"/>
    <property type="project" value="UniProtKB-ARBA"/>
</dbReference>
<comment type="function">
    <text evidence="9">Component of the large ribosomal subunit. The ribosome is a large ribonucleoprotein complex responsible for the synthesis of proteins in the cell. Required for the proliferation and viability of hematopoietic cells.</text>
</comment>
<dbReference type="GO" id="GO:0003735">
    <property type="term" value="F:structural constituent of ribosome"/>
    <property type="evidence" value="ECO:0007669"/>
    <property type="project" value="InterPro"/>
</dbReference>
<dbReference type="PANTHER" id="PTHR10902">
    <property type="entry name" value="60S RIBOSOMAL PROTEIN L35A"/>
    <property type="match status" value="1"/>
</dbReference>
<dbReference type="Proteomes" id="UP000010552">
    <property type="component" value="Unassembled WGS sequence"/>
</dbReference>
<dbReference type="InterPro" id="IPR001780">
    <property type="entry name" value="Ribosomal_eL33"/>
</dbReference>
<dbReference type="SUPFAM" id="SSF50447">
    <property type="entry name" value="Translation proteins"/>
    <property type="match status" value="1"/>
</dbReference>
<evidence type="ECO:0000256" key="3">
    <source>
        <dbReference type="ARBA" id="ARBA00011133"/>
    </source>
</evidence>
<evidence type="ECO:0000256" key="5">
    <source>
        <dbReference type="ARBA" id="ARBA00022980"/>
    </source>
</evidence>
<feature type="region of interest" description="Disordered" evidence="10">
    <location>
        <begin position="83"/>
        <end position="110"/>
    </location>
</feature>
<dbReference type="InParanoid" id="L5KC97"/>
<evidence type="ECO:0000256" key="7">
    <source>
        <dbReference type="ARBA" id="ARBA00035228"/>
    </source>
</evidence>
<keyword evidence="12" id="KW-1185">Reference proteome</keyword>
<proteinExistence type="inferred from homology"/>
<evidence type="ECO:0000256" key="4">
    <source>
        <dbReference type="ARBA" id="ARBA00022490"/>
    </source>
</evidence>
<dbReference type="AlphaFoldDB" id="L5KC97"/>
<name>L5KC97_PTEAL</name>
<organism evidence="11 12">
    <name type="scientific">Pteropus alecto</name>
    <name type="common">Black flying fox</name>
    <dbReference type="NCBI Taxonomy" id="9402"/>
    <lineage>
        <taxon>Eukaryota</taxon>
        <taxon>Metazoa</taxon>
        <taxon>Chordata</taxon>
        <taxon>Craniata</taxon>
        <taxon>Vertebrata</taxon>
        <taxon>Euteleostomi</taxon>
        <taxon>Mammalia</taxon>
        <taxon>Eutheria</taxon>
        <taxon>Laurasiatheria</taxon>
        <taxon>Chiroptera</taxon>
        <taxon>Yinpterochiroptera</taxon>
        <taxon>Pteropodoidea</taxon>
        <taxon>Pteropodidae</taxon>
        <taxon>Pteropodinae</taxon>
        <taxon>Pteropus</taxon>
    </lineage>
</organism>
<keyword evidence="6" id="KW-0687">Ribonucleoprotein</keyword>
<comment type="subunit">
    <text evidence="3">Component of the large ribosomal subunit.</text>
</comment>